<accession>A0ABV0C0V8</accession>
<dbReference type="PANTHER" id="PTHR12147">
    <property type="entry name" value="METALLOPEPTIDASE M28 FAMILY MEMBER"/>
    <property type="match status" value="1"/>
</dbReference>
<evidence type="ECO:0000313" key="9">
    <source>
        <dbReference type="EMBL" id="MEN5380581.1"/>
    </source>
</evidence>
<evidence type="ECO:0000256" key="1">
    <source>
        <dbReference type="ARBA" id="ARBA00022438"/>
    </source>
</evidence>
<evidence type="ECO:0000259" key="8">
    <source>
        <dbReference type="Pfam" id="PF04389"/>
    </source>
</evidence>
<dbReference type="Gene3D" id="3.40.630.10">
    <property type="entry name" value="Zn peptidases"/>
    <property type="match status" value="2"/>
</dbReference>
<dbReference type="InterPro" id="IPR045175">
    <property type="entry name" value="M28_fam"/>
</dbReference>
<keyword evidence="5" id="KW-0378">Hydrolase</keyword>
<evidence type="ECO:0000256" key="4">
    <source>
        <dbReference type="ARBA" id="ARBA00022729"/>
    </source>
</evidence>
<keyword evidence="6" id="KW-0862">Zinc</keyword>
<gene>
    <name evidence="9" type="ORF">ABE541_25195</name>
</gene>
<keyword evidence="3" id="KW-0479">Metal-binding</keyword>
<dbReference type="Gene3D" id="3.50.30.30">
    <property type="match status" value="1"/>
</dbReference>
<keyword evidence="4 7" id="KW-0732">Signal</keyword>
<feature type="domain" description="Peptidase M28" evidence="8">
    <location>
        <begin position="304"/>
        <end position="504"/>
    </location>
</feature>
<dbReference type="SUPFAM" id="SSF52025">
    <property type="entry name" value="PA domain"/>
    <property type="match status" value="1"/>
</dbReference>
<dbReference type="CDD" id="cd04821">
    <property type="entry name" value="PA_M28_1_2"/>
    <property type="match status" value="1"/>
</dbReference>
<dbReference type="EMBL" id="JBDJNQ010000020">
    <property type="protein sequence ID" value="MEN5380581.1"/>
    <property type="molecule type" value="Genomic_DNA"/>
</dbReference>
<name>A0ABV0C0V8_9SPHI</name>
<protein>
    <submittedName>
        <fullName evidence="9">M28 family metallopeptidase</fullName>
    </submittedName>
</protein>
<keyword evidence="2" id="KW-0645">Protease</keyword>
<dbReference type="Proteomes" id="UP001409291">
    <property type="component" value="Unassembled WGS sequence"/>
</dbReference>
<evidence type="ECO:0000256" key="6">
    <source>
        <dbReference type="ARBA" id="ARBA00022833"/>
    </source>
</evidence>
<evidence type="ECO:0000256" key="3">
    <source>
        <dbReference type="ARBA" id="ARBA00022723"/>
    </source>
</evidence>
<dbReference type="SUPFAM" id="SSF53187">
    <property type="entry name" value="Zn-dependent exopeptidases"/>
    <property type="match status" value="1"/>
</dbReference>
<evidence type="ECO:0000256" key="2">
    <source>
        <dbReference type="ARBA" id="ARBA00022670"/>
    </source>
</evidence>
<proteinExistence type="predicted"/>
<organism evidence="9 10">
    <name type="scientific">Sphingobacterium kitahiroshimense</name>
    <dbReference type="NCBI Taxonomy" id="470446"/>
    <lineage>
        <taxon>Bacteria</taxon>
        <taxon>Pseudomonadati</taxon>
        <taxon>Bacteroidota</taxon>
        <taxon>Sphingobacteriia</taxon>
        <taxon>Sphingobacteriales</taxon>
        <taxon>Sphingobacteriaceae</taxon>
        <taxon>Sphingobacterium</taxon>
    </lineage>
</organism>
<reference evidence="9 10" key="1">
    <citation type="submission" date="2024-04" db="EMBL/GenBank/DDBJ databases">
        <title>WGS of bacteria from Torrens River.</title>
        <authorList>
            <person name="Wyrsch E.R."/>
            <person name="Drigo B."/>
        </authorList>
    </citation>
    <scope>NUCLEOTIDE SEQUENCE [LARGE SCALE GENOMIC DNA]</scope>
    <source>
        <strain evidence="9 10">TWI391</strain>
    </source>
</reference>
<dbReference type="PANTHER" id="PTHR12147:SF56">
    <property type="entry name" value="AMINOPEPTIDASE YDR415C-RELATED"/>
    <property type="match status" value="1"/>
</dbReference>
<keyword evidence="1" id="KW-0031">Aminopeptidase</keyword>
<dbReference type="RefSeq" id="WP_346583460.1">
    <property type="nucleotide sequence ID" value="NZ_JBDJLH010000009.1"/>
</dbReference>
<dbReference type="InterPro" id="IPR046450">
    <property type="entry name" value="PA_dom_sf"/>
</dbReference>
<sequence length="549" mass="61198">MKKQFNYIALGIACMGMPHLVSAQTKQNTLDQKALSSISEKSYKSTILKLSSDEFMGRKPFTKGDTLATNYIATQFKALGLEPGNGNSYFQEVPMVEITSTPNVSLSLKSPQDELTLNNLTDYVLTSRRLQDHVELKNTELVFVGFGIVAPEYQWNDYQDLDVKGKTVVVMVNDPGHYDKSLFKGDTMTYYGRWTYKYEEAARQGAAGVMIIHQTKAASYGWNVIRTGWGNAPQMDLDNVSDPHKYAQVEGWLSTESTSKLFKLAGYDDSLIEKAKKKGFKAVPLGITTNFEVSNKIKRSKSNNVIARLEGKSRQDENIIYTAHWDHLGIGEAVNGDSIYNGAIDNAAGVAALFEIAKAFKAAKKAPERSIVFLAVTSEEDGLLGSDYYVRNPIYPLNKTVANINMDAFSAAGATKDVSIVGKGQSDMDDYAERSALKFDRYTKSEGNPGSGGFYRSDHFNFAKVGVPAFYAGSGNDYLEKDRSITEKRKKALEGRYHAVNDEVIPEWNFEGMLADIRLFFDIGYTLSQEATFPKWKEKSEFKEIGEKR</sequence>
<evidence type="ECO:0000256" key="7">
    <source>
        <dbReference type="SAM" id="SignalP"/>
    </source>
</evidence>
<feature type="chain" id="PRO_5046867868" evidence="7">
    <location>
        <begin position="24"/>
        <end position="549"/>
    </location>
</feature>
<dbReference type="Pfam" id="PF04389">
    <property type="entry name" value="Peptidase_M28"/>
    <property type="match status" value="1"/>
</dbReference>
<dbReference type="InterPro" id="IPR007484">
    <property type="entry name" value="Peptidase_M28"/>
</dbReference>
<comment type="caution">
    <text evidence="9">The sequence shown here is derived from an EMBL/GenBank/DDBJ whole genome shotgun (WGS) entry which is preliminary data.</text>
</comment>
<evidence type="ECO:0000313" key="10">
    <source>
        <dbReference type="Proteomes" id="UP001409291"/>
    </source>
</evidence>
<feature type="signal peptide" evidence="7">
    <location>
        <begin position="1"/>
        <end position="23"/>
    </location>
</feature>
<keyword evidence="10" id="KW-1185">Reference proteome</keyword>
<evidence type="ECO:0000256" key="5">
    <source>
        <dbReference type="ARBA" id="ARBA00022801"/>
    </source>
</evidence>